<accession>A0AAW2BGJ3</accession>
<evidence type="ECO:0000313" key="2">
    <source>
        <dbReference type="EMBL" id="KAK9984867.1"/>
    </source>
</evidence>
<dbReference type="PANTHER" id="PTHR35161:SF20">
    <property type="entry name" value="UBIQUITIN-LIKE DOMAIN-CONTAINING PROTEIN"/>
    <property type="match status" value="1"/>
</dbReference>
<keyword evidence="1" id="KW-0472">Membrane</keyword>
<comment type="caution">
    <text evidence="2">The sequence shown here is derived from an EMBL/GenBank/DDBJ whole genome shotgun (WGS) entry which is preliminary data.</text>
</comment>
<name>A0AAW2BGJ3_9ROSI</name>
<dbReference type="EMBL" id="JAZDWU010000012">
    <property type="protein sequence ID" value="KAK9984867.1"/>
    <property type="molecule type" value="Genomic_DNA"/>
</dbReference>
<dbReference type="InterPro" id="IPR011009">
    <property type="entry name" value="Kinase-like_dom_sf"/>
</dbReference>
<dbReference type="SUPFAM" id="SSF56112">
    <property type="entry name" value="Protein kinase-like (PK-like)"/>
    <property type="match status" value="1"/>
</dbReference>
<dbReference type="PANTHER" id="PTHR35161">
    <property type="entry name" value="OS02G0303100 PROTEIN"/>
    <property type="match status" value="1"/>
</dbReference>
<feature type="transmembrane region" description="Helical" evidence="1">
    <location>
        <begin position="7"/>
        <end position="27"/>
    </location>
</feature>
<protein>
    <recommendedName>
        <fullName evidence="4">Protein kinase domain-containing protein</fullName>
    </recommendedName>
</protein>
<evidence type="ECO:0000256" key="1">
    <source>
        <dbReference type="SAM" id="Phobius"/>
    </source>
</evidence>
<evidence type="ECO:0008006" key="4">
    <source>
        <dbReference type="Google" id="ProtNLM"/>
    </source>
</evidence>
<sequence length="433" mass="50049">MRGDREAGAVNVLVSVTLICTFVYVYSDIDVLSLSFSVLNEILHKILCWCAVALASVLLKDVLQSRMDVFRDLSRELCHRFNSGIKGLLVPPKRKRDLVKRINDGVYQVNVENIGHVIYNVAPRGDALSRESYNLAVACSNEFVLKNICCFNQNCNQVCYVMEHYEYNFKQWLQENALFDQQGKNLNPEFLQILRDVLRGIGYLHHVKRRCHGNLSETNIVIVNGRAKVTGMVIDISKTSLDDYSDHLHLATNIRRSFGTKQHAIPTELELFVTYISTEKPSRLLNIENHPIFLSPLQRLSYRVIAHTILYFGKSKKSFVLALNNKLGKCKWKHNVKTFHMVLNRYKTLRNLSSKQRKIFQYKQSAISYMRFCRNVVVHLKDNNFNRDPGSKKLTAKEVEEELNGYWPQFMPILHEILLDHGHLMVVHDAVLK</sequence>
<organism evidence="2 3">
    <name type="scientific">Lithocarpus litseifolius</name>
    <dbReference type="NCBI Taxonomy" id="425828"/>
    <lineage>
        <taxon>Eukaryota</taxon>
        <taxon>Viridiplantae</taxon>
        <taxon>Streptophyta</taxon>
        <taxon>Embryophyta</taxon>
        <taxon>Tracheophyta</taxon>
        <taxon>Spermatophyta</taxon>
        <taxon>Magnoliopsida</taxon>
        <taxon>eudicotyledons</taxon>
        <taxon>Gunneridae</taxon>
        <taxon>Pentapetalae</taxon>
        <taxon>rosids</taxon>
        <taxon>fabids</taxon>
        <taxon>Fagales</taxon>
        <taxon>Fagaceae</taxon>
        <taxon>Lithocarpus</taxon>
    </lineage>
</organism>
<gene>
    <name evidence="2" type="ORF">SO802_034392</name>
</gene>
<dbReference type="Gene3D" id="1.10.510.10">
    <property type="entry name" value="Transferase(Phosphotransferase) domain 1"/>
    <property type="match status" value="1"/>
</dbReference>
<proteinExistence type="predicted"/>
<reference evidence="2 3" key="1">
    <citation type="submission" date="2024-01" db="EMBL/GenBank/DDBJ databases">
        <title>A telomere-to-telomere, gap-free genome of sweet tea (Lithocarpus litseifolius).</title>
        <authorList>
            <person name="Zhou J."/>
        </authorList>
    </citation>
    <scope>NUCLEOTIDE SEQUENCE [LARGE SCALE GENOMIC DNA]</scope>
    <source>
        <strain evidence="2">Zhou-2022a</strain>
        <tissue evidence="2">Leaf</tissue>
    </source>
</reference>
<keyword evidence="1" id="KW-0812">Transmembrane</keyword>
<evidence type="ECO:0000313" key="3">
    <source>
        <dbReference type="Proteomes" id="UP001459277"/>
    </source>
</evidence>
<keyword evidence="1" id="KW-1133">Transmembrane helix</keyword>
<keyword evidence="3" id="KW-1185">Reference proteome</keyword>
<dbReference type="Proteomes" id="UP001459277">
    <property type="component" value="Unassembled WGS sequence"/>
</dbReference>
<dbReference type="AlphaFoldDB" id="A0AAW2BGJ3"/>